<dbReference type="Pfam" id="PF08275">
    <property type="entry name" value="DNAG_N"/>
    <property type="match status" value="1"/>
</dbReference>
<evidence type="ECO:0000256" key="11">
    <source>
        <dbReference type="ARBA" id="ARBA00023163"/>
    </source>
</evidence>
<comment type="function">
    <text evidence="12 13">RNA polymerase that catalyzes the synthesis of short RNA molecules used as primers for DNA polymerase during DNA replication.</text>
</comment>
<keyword evidence="16" id="KW-1185">Reference proteome</keyword>
<dbReference type="NCBIfam" id="TIGR01391">
    <property type="entry name" value="dnaG"/>
    <property type="match status" value="1"/>
</dbReference>
<evidence type="ECO:0000256" key="12">
    <source>
        <dbReference type="HAMAP-Rule" id="MF_00974"/>
    </source>
</evidence>
<keyword evidence="8 12" id="KW-0862">Zinc</keyword>
<dbReference type="Gene3D" id="3.90.580.10">
    <property type="entry name" value="Zinc finger, CHC2-type domain"/>
    <property type="match status" value="1"/>
</dbReference>
<dbReference type="SUPFAM" id="SSF56731">
    <property type="entry name" value="DNA primase core"/>
    <property type="match status" value="1"/>
</dbReference>
<comment type="subunit">
    <text evidence="12">Monomer. Interacts with DnaB.</text>
</comment>
<dbReference type="InterPro" id="IPR006171">
    <property type="entry name" value="TOPRIM_dom"/>
</dbReference>
<comment type="catalytic activity">
    <reaction evidence="12">
        <text>ssDNA + n NTP = ssDNA/pppN(pN)n-1 hybrid + (n-1) diphosphate.</text>
        <dbReference type="EC" id="2.7.7.101"/>
    </reaction>
</comment>
<dbReference type="Pfam" id="PF01807">
    <property type="entry name" value="Zn_ribbon_DnaG"/>
    <property type="match status" value="1"/>
</dbReference>
<gene>
    <name evidence="12 15" type="primary">dnaG</name>
    <name evidence="15" type="ORF">ACFOSS_14840</name>
</gene>
<comment type="similarity">
    <text evidence="12 13">Belongs to the DnaG primase family.</text>
</comment>
<dbReference type="RefSeq" id="WP_377154012.1">
    <property type="nucleotide sequence ID" value="NZ_JBHSAF010000015.1"/>
</dbReference>
<dbReference type="SUPFAM" id="SSF57783">
    <property type="entry name" value="Zinc beta-ribbon"/>
    <property type="match status" value="1"/>
</dbReference>
<evidence type="ECO:0000256" key="10">
    <source>
        <dbReference type="ARBA" id="ARBA00023125"/>
    </source>
</evidence>
<sequence length="593" mass="66768">MAGKIPQSFIEQLLARTDIVELIDSRVRLKKAGKNYQACCPFHNEKSPSFTVSQEKQFYHCFGCGAHGNAIGFLMEYDGLNFPDAIEELAAQFNIPVPREEGRNAGHGNSAPQPAVTADQYQLMEHASRFYQAQLRQSPTAIEYLKGRGLSGEIVKAYGIGYAPAGWDGLRQLLVRNREQEQQLVTLGMLIAKDQGGSYDRFRDRVMFPIRDRRGRIIAFGGRVLGDGTPKYLNSPETPIFHKGRELFGLFEAKEADRNPARLLIVEGYMDVVALAQFGIRYAVASLGTSTTADHMQLLFRATPEVICCYDGDNAGREAAWRALENALPCLQDGRSLKFVFLPPEHDPDSFVRANGREAFERYLDAAQPFGEFLFERLSRDLNLSGEAGQYELANKAAAMIRRVPEGFTREGLITRLSQHLRWGENERRLREIFARQEKEEQKPNPGMPKIKLTPVRRALALIIQHPQIAAQLPPLPDELAQLREPGISFLLQLLTRLRASPEATTAILLEQWRGSKEGEILAQLAMLDLFDSNLNQSPDILGELQDTLLGFINRYFEQRLSELQSRASQGTLSNDEKQELLLLLNETKQKSH</sequence>
<evidence type="ECO:0000256" key="7">
    <source>
        <dbReference type="ARBA" id="ARBA00022771"/>
    </source>
</evidence>
<evidence type="ECO:0000256" key="8">
    <source>
        <dbReference type="ARBA" id="ARBA00022833"/>
    </source>
</evidence>
<keyword evidence="1 12" id="KW-0240">DNA-directed RNA polymerase</keyword>
<dbReference type="SUPFAM" id="SSF117023">
    <property type="entry name" value="DNA primase DnaG, C-terminal domain"/>
    <property type="match status" value="1"/>
</dbReference>
<dbReference type="SMART" id="SM00493">
    <property type="entry name" value="TOPRIM"/>
    <property type="match status" value="1"/>
</dbReference>
<comment type="caution">
    <text evidence="15">The sequence shown here is derived from an EMBL/GenBank/DDBJ whole genome shotgun (WGS) entry which is preliminary data.</text>
</comment>
<keyword evidence="9" id="KW-0460">Magnesium</keyword>
<feature type="domain" description="Toprim" evidence="14">
    <location>
        <begin position="261"/>
        <end position="343"/>
    </location>
</feature>
<dbReference type="InterPro" id="IPR050219">
    <property type="entry name" value="DnaG_primase"/>
</dbReference>
<evidence type="ECO:0000256" key="3">
    <source>
        <dbReference type="ARBA" id="ARBA00022679"/>
    </source>
</evidence>
<reference evidence="16" key="1">
    <citation type="journal article" date="2019" name="Int. J. Syst. Evol. Microbiol.">
        <title>The Global Catalogue of Microorganisms (GCM) 10K type strain sequencing project: providing services to taxonomists for standard genome sequencing and annotation.</title>
        <authorList>
            <consortium name="The Broad Institute Genomics Platform"/>
            <consortium name="The Broad Institute Genome Sequencing Center for Infectious Disease"/>
            <person name="Wu L."/>
            <person name="Ma J."/>
        </authorList>
    </citation>
    <scope>NUCLEOTIDE SEQUENCE [LARGE SCALE GENOMIC DNA]</scope>
    <source>
        <strain evidence="16">CCUG 54939</strain>
    </source>
</reference>
<keyword evidence="5 12" id="KW-0235">DNA replication</keyword>
<evidence type="ECO:0000313" key="16">
    <source>
        <dbReference type="Proteomes" id="UP001595692"/>
    </source>
</evidence>
<dbReference type="Proteomes" id="UP001595692">
    <property type="component" value="Unassembled WGS sequence"/>
</dbReference>
<protein>
    <recommendedName>
        <fullName evidence="12 13">DNA primase</fullName>
        <ecNumber evidence="12">2.7.7.101</ecNumber>
    </recommendedName>
</protein>
<dbReference type="CDD" id="cd03364">
    <property type="entry name" value="TOPRIM_DnaG_primases"/>
    <property type="match status" value="1"/>
</dbReference>
<dbReference type="PROSITE" id="PS50880">
    <property type="entry name" value="TOPRIM"/>
    <property type="match status" value="1"/>
</dbReference>
<keyword evidence="11 12" id="KW-0804">Transcription</keyword>
<dbReference type="EC" id="2.7.7.101" evidence="12"/>
<keyword evidence="4 12" id="KW-0548">Nucleotidyltransferase</keyword>
<dbReference type="Gene3D" id="3.40.1360.10">
    <property type="match status" value="1"/>
</dbReference>
<keyword evidence="3 12" id="KW-0808">Transferase</keyword>
<dbReference type="InterPro" id="IPR002694">
    <property type="entry name" value="Znf_CHC2"/>
</dbReference>
<dbReference type="InterPro" id="IPR013173">
    <property type="entry name" value="DNA_primase_DnaG_DnaB-bd_dom"/>
</dbReference>
<dbReference type="PIRSF" id="PIRSF002811">
    <property type="entry name" value="DnaG"/>
    <property type="match status" value="1"/>
</dbReference>
<dbReference type="InterPro" id="IPR016136">
    <property type="entry name" value="DNA_helicase_N/primase_C"/>
</dbReference>
<evidence type="ECO:0000256" key="9">
    <source>
        <dbReference type="ARBA" id="ARBA00022842"/>
    </source>
</evidence>
<feature type="zinc finger region" description="CHC2-type" evidence="12">
    <location>
        <begin position="40"/>
        <end position="64"/>
    </location>
</feature>
<evidence type="ECO:0000259" key="14">
    <source>
        <dbReference type="PROSITE" id="PS50880"/>
    </source>
</evidence>
<dbReference type="SMART" id="SM00400">
    <property type="entry name" value="ZnF_CHCC"/>
    <property type="match status" value="1"/>
</dbReference>
<accession>A0ABV8CRG6</accession>
<dbReference type="PANTHER" id="PTHR30313">
    <property type="entry name" value="DNA PRIMASE"/>
    <property type="match status" value="1"/>
</dbReference>
<dbReference type="InterPro" id="IPR019475">
    <property type="entry name" value="DNA_primase_DnaB-bd"/>
</dbReference>
<keyword evidence="2 12" id="KW-0639">Primosome</keyword>
<evidence type="ECO:0000256" key="2">
    <source>
        <dbReference type="ARBA" id="ARBA00022515"/>
    </source>
</evidence>
<evidence type="ECO:0000256" key="6">
    <source>
        <dbReference type="ARBA" id="ARBA00022723"/>
    </source>
</evidence>
<keyword evidence="10 12" id="KW-0238">DNA-binding</keyword>
<organism evidence="15 16">
    <name type="scientific">Pseudaeromonas sharmana</name>
    <dbReference type="NCBI Taxonomy" id="328412"/>
    <lineage>
        <taxon>Bacteria</taxon>
        <taxon>Pseudomonadati</taxon>
        <taxon>Pseudomonadota</taxon>
        <taxon>Gammaproteobacteria</taxon>
        <taxon>Aeromonadales</taxon>
        <taxon>Aeromonadaceae</taxon>
        <taxon>Pseudaeromonas</taxon>
    </lineage>
</organism>
<evidence type="ECO:0000313" key="15">
    <source>
        <dbReference type="EMBL" id="MFC3914723.1"/>
    </source>
</evidence>
<dbReference type="Gene3D" id="1.10.860.10">
    <property type="entry name" value="DNAb Helicase, Chain A"/>
    <property type="match status" value="1"/>
</dbReference>
<dbReference type="Pfam" id="PF08278">
    <property type="entry name" value="DnaG_DnaB_bind"/>
    <property type="match status" value="1"/>
</dbReference>
<name>A0ABV8CRG6_9GAMM</name>
<dbReference type="Gene3D" id="3.90.980.10">
    <property type="entry name" value="DNA primase, catalytic core, N-terminal domain"/>
    <property type="match status" value="1"/>
</dbReference>
<dbReference type="PANTHER" id="PTHR30313:SF2">
    <property type="entry name" value="DNA PRIMASE"/>
    <property type="match status" value="1"/>
</dbReference>
<dbReference type="Pfam" id="PF13155">
    <property type="entry name" value="Toprim_2"/>
    <property type="match status" value="1"/>
</dbReference>
<keyword evidence="6 12" id="KW-0479">Metal-binding</keyword>
<dbReference type="InterPro" id="IPR037068">
    <property type="entry name" value="DNA_primase_core_N_sf"/>
</dbReference>
<dbReference type="InterPro" id="IPR034151">
    <property type="entry name" value="TOPRIM_DnaG_bac"/>
</dbReference>
<dbReference type="InterPro" id="IPR030846">
    <property type="entry name" value="DnaG_bac"/>
</dbReference>
<dbReference type="SMART" id="SM00766">
    <property type="entry name" value="DnaG_DnaB_bind"/>
    <property type="match status" value="1"/>
</dbReference>
<dbReference type="Gene3D" id="1.20.50.20">
    <property type="entry name" value="DnaG, RNA polymerase domain, helical bundle"/>
    <property type="match status" value="1"/>
</dbReference>
<dbReference type="InterPro" id="IPR013264">
    <property type="entry name" value="DNAG_N"/>
</dbReference>
<dbReference type="Pfam" id="PF10410">
    <property type="entry name" value="DnaB_bind"/>
    <property type="match status" value="1"/>
</dbReference>
<evidence type="ECO:0000256" key="1">
    <source>
        <dbReference type="ARBA" id="ARBA00022478"/>
    </source>
</evidence>
<evidence type="ECO:0000256" key="4">
    <source>
        <dbReference type="ARBA" id="ARBA00022695"/>
    </source>
</evidence>
<keyword evidence="7 12" id="KW-0863">Zinc-finger</keyword>
<evidence type="ECO:0000256" key="13">
    <source>
        <dbReference type="PIRNR" id="PIRNR002811"/>
    </source>
</evidence>
<comment type="domain">
    <text evidence="12">Contains an N-terminal zinc-binding domain, a central core domain that contains the primase activity, and a C-terminal DnaB-binding domain.</text>
</comment>
<comment type="cofactor">
    <cofactor evidence="12 13">
        <name>Zn(2+)</name>
        <dbReference type="ChEBI" id="CHEBI:29105"/>
    </cofactor>
    <text evidence="12 13">Binds 1 zinc ion per monomer.</text>
</comment>
<dbReference type="InterPro" id="IPR036977">
    <property type="entry name" value="DNA_primase_Znf_CHC2"/>
</dbReference>
<evidence type="ECO:0000256" key="5">
    <source>
        <dbReference type="ARBA" id="ARBA00022705"/>
    </source>
</evidence>
<dbReference type="HAMAP" id="MF_00974">
    <property type="entry name" value="DNA_primase_DnaG"/>
    <property type="match status" value="1"/>
</dbReference>
<proteinExistence type="inferred from homology"/>
<dbReference type="EMBL" id="JBHSAF010000015">
    <property type="protein sequence ID" value="MFC3914723.1"/>
    <property type="molecule type" value="Genomic_DNA"/>
</dbReference>
<dbReference type="InterPro" id="IPR006295">
    <property type="entry name" value="DNA_primase_DnaG"/>
</dbReference>